<evidence type="ECO:0000313" key="1">
    <source>
        <dbReference type="EMBL" id="PKB94670.1"/>
    </source>
</evidence>
<gene>
    <name evidence="1" type="ORF">RhiirA5_438268</name>
</gene>
<dbReference type="VEuPathDB" id="FungiDB:FUN_012322"/>
<accession>A0A2N0NJB2</accession>
<evidence type="ECO:0000313" key="2">
    <source>
        <dbReference type="Proteomes" id="UP000232722"/>
    </source>
</evidence>
<dbReference type="AlphaFoldDB" id="A0A2N0NJB2"/>
<sequence>MNQNQVSNSENLLPSSDMNQDQAFISKNLPPSFTTIYSNSLDNNINMTTSTTAPSFTKLILRFFIHV</sequence>
<dbReference type="EMBL" id="LLXJ01005714">
    <property type="protein sequence ID" value="PKB94670.1"/>
    <property type="molecule type" value="Genomic_DNA"/>
</dbReference>
<reference evidence="1 2" key="2">
    <citation type="submission" date="2017-09" db="EMBL/GenBank/DDBJ databases">
        <title>Extensive intraspecific genome diversity in a model arbuscular mycorrhizal fungus.</title>
        <authorList>
            <person name="Chen E.C."/>
            <person name="Morin E."/>
            <person name="Beaudet D."/>
            <person name="Noel J."/>
            <person name="Ndikumana S."/>
            <person name="Charron P."/>
            <person name="St-Onge C."/>
            <person name="Giorgi J."/>
            <person name="Grigoriev I.V."/>
            <person name="Roux C."/>
            <person name="Martin F.M."/>
            <person name="Corradi N."/>
        </authorList>
    </citation>
    <scope>NUCLEOTIDE SEQUENCE [LARGE SCALE GENOMIC DNA]</scope>
    <source>
        <strain evidence="1 2">A5</strain>
    </source>
</reference>
<comment type="caution">
    <text evidence="1">The sequence shown here is derived from an EMBL/GenBank/DDBJ whole genome shotgun (WGS) entry which is preliminary data.</text>
</comment>
<dbReference type="Proteomes" id="UP000232722">
    <property type="component" value="Unassembled WGS sequence"/>
</dbReference>
<reference evidence="1 2" key="1">
    <citation type="submission" date="2016-04" db="EMBL/GenBank/DDBJ databases">
        <title>Genome analyses suggest a sexual origin of heterokaryosis in a supposedly ancient asexual fungus.</title>
        <authorList>
            <person name="Ropars J."/>
            <person name="Sedzielewska K."/>
            <person name="Noel J."/>
            <person name="Charron P."/>
            <person name="Farinelli L."/>
            <person name="Marton T."/>
            <person name="Kruger M."/>
            <person name="Pelin A."/>
            <person name="Brachmann A."/>
            <person name="Corradi N."/>
        </authorList>
    </citation>
    <scope>NUCLEOTIDE SEQUENCE [LARGE SCALE GENOMIC DNA]</scope>
    <source>
        <strain evidence="1 2">A5</strain>
    </source>
</reference>
<dbReference type="VEuPathDB" id="FungiDB:RhiirA1_471140"/>
<organism evidence="1 2">
    <name type="scientific">Rhizophagus irregularis</name>
    <dbReference type="NCBI Taxonomy" id="588596"/>
    <lineage>
        <taxon>Eukaryota</taxon>
        <taxon>Fungi</taxon>
        <taxon>Fungi incertae sedis</taxon>
        <taxon>Mucoromycota</taxon>
        <taxon>Glomeromycotina</taxon>
        <taxon>Glomeromycetes</taxon>
        <taxon>Glomerales</taxon>
        <taxon>Glomeraceae</taxon>
        <taxon>Rhizophagus</taxon>
    </lineage>
</organism>
<protein>
    <submittedName>
        <fullName evidence="1">Uncharacterized protein</fullName>
    </submittedName>
</protein>
<name>A0A2N0NJB2_9GLOM</name>
<proteinExistence type="predicted"/>